<gene>
    <name evidence="2" type="ORF">SAMN05216267_103392</name>
    <name evidence="3" type="ORF">SAMN05216267_10688</name>
</gene>
<evidence type="ECO:0000313" key="3">
    <source>
        <dbReference type="EMBL" id="SEP00310.1"/>
    </source>
</evidence>
<accession>A0A1H8RAQ9</accession>
<protein>
    <submittedName>
        <fullName evidence="2">Uncharacterized protein</fullName>
    </submittedName>
</protein>
<sequence>MKARKEDDPAVNPAGSISPGASDHLNWFKLMESAGAANALDYQMSSYLLIQWLTGKGKTIGLSDDTGLAQNYWIFGQSSTFTVNAGQ</sequence>
<feature type="region of interest" description="Disordered" evidence="1">
    <location>
        <begin position="1"/>
        <end position="21"/>
    </location>
</feature>
<reference evidence="2 4" key="1">
    <citation type="submission" date="2016-10" db="EMBL/GenBank/DDBJ databases">
        <authorList>
            <person name="de Groot N.N."/>
        </authorList>
    </citation>
    <scope>NUCLEOTIDE SEQUENCE [LARGE SCALE GENOMIC DNA]</scope>
    <source>
        <strain evidence="2 4">CGMCC 4.2026</strain>
    </source>
</reference>
<organism evidence="2 4">
    <name type="scientific">Actinacidiphila rubida</name>
    <dbReference type="NCBI Taxonomy" id="310780"/>
    <lineage>
        <taxon>Bacteria</taxon>
        <taxon>Bacillati</taxon>
        <taxon>Actinomycetota</taxon>
        <taxon>Actinomycetes</taxon>
        <taxon>Kitasatosporales</taxon>
        <taxon>Streptomycetaceae</taxon>
        <taxon>Actinacidiphila</taxon>
    </lineage>
</organism>
<evidence type="ECO:0000256" key="1">
    <source>
        <dbReference type="SAM" id="MobiDB-lite"/>
    </source>
</evidence>
<keyword evidence="4" id="KW-1185">Reference proteome</keyword>
<proteinExistence type="predicted"/>
<dbReference type="RefSeq" id="WP_069463624.1">
    <property type="nucleotide sequence ID" value="NZ_FODD01000033.1"/>
</dbReference>
<dbReference type="Proteomes" id="UP000181951">
    <property type="component" value="Unassembled WGS sequence"/>
</dbReference>
<dbReference type="EMBL" id="FODD01000033">
    <property type="protein sequence ID" value="SEO63491.1"/>
    <property type="molecule type" value="Genomic_DNA"/>
</dbReference>
<dbReference type="AlphaFoldDB" id="A0A1H8RAQ9"/>
<evidence type="ECO:0000313" key="4">
    <source>
        <dbReference type="Proteomes" id="UP000181951"/>
    </source>
</evidence>
<evidence type="ECO:0000313" key="2">
    <source>
        <dbReference type="EMBL" id="SEO63491.1"/>
    </source>
</evidence>
<dbReference type="STRING" id="310780.SAMN05216267_103392"/>
<dbReference type="EMBL" id="FODD01000068">
    <property type="protein sequence ID" value="SEP00310.1"/>
    <property type="molecule type" value="Genomic_DNA"/>
</dbReference>
<name>A0A1H8RAQ9_9ACTN</name>